<protein>
    <submittedName>
        <fullName evidence="5">RND transporter</fullName>
    </submittedName>
</protein>
<organism evidence="5 6">
    <name type="scientific">Puia dinghuensis</name>
    <dbReference type="NCBI Taxonomy" id="1792502"/>
    <lineage>
        <taxon>Bacteria</taxon>
        <taxon>Pseudomonadati</taxon>
        <taxon>Bacteroidota</taxon>
        <taxon>Chitinophagia</taxon>
        <taxon>Chitinophagales</taxon>
        <taxon>Chitinophagaceae</taxon>
        <taxon>Puia</taxon>
    </lineage>
</organism>
<dbReference type="Pfam" id="PF25967">
    <property type="entry name" value="RND-MFP_C"/>
    <property type="match status" value="1"/>
</dbReference>
<dbReference type="Gene3D" id="2.40.420.20">
    <property type="match status" value="1"/>
</dbReference>
<dbReference type="PROSITE" id="PS51257">
    <property type="entry name" value="PROKAR_LIPOPROTEIN"/>
    <property type="match status" value="1"/>
</dbReference>
<comment type="similarity">
    <text evidence="1">Belongs to the membrane fusion protein (MFP) (TC 8.A.1) family.</text>
</comment>
<feature type="coiled-coil region" evidence="2">
    <location>
        <begin position="161"/>
        <end position="188"/>
    </location>
</feature>
<dbReference type="Proteomes" id="UP000607559">
    <property type="component" value="Unassembled WGS sequence"/>
</dbReference>
<keyword evidence="2" id="KW-0175">Coiled coil</keyword>
<evidence type="ECO:0000259" key="4">
    <source>
        <dbReference type="Pfam" id="PF25967"/>
    </source>
</evidence>
<dbReference type="InterPro" id="IPR006143">
    <property type="entry name" value="RND_pump_MFP"/>
</dbReference>
<feature type="domain" description="Multidrug resistance protein MdtA-like C-terminal permuted SH3" evidence="4">
    <location>
        <begin position="309"/>
        <end position="372"/>
    </location>
</feature>
<evidence type="ECO:0000259" key="3">
    <source>
        <dbReference type="Pfam" id="PF25893"/>
    </source>
</evidence>
<dbReference type="Gene3D" id="2.40.50.100">
    <property type="match status" value="1"/>
</dbReference>
<evidence type="ECO:0000313" key="6">
    <source>
        <dbReference type="Proteomes" id="UP000607559"/>
    </source>
</evidence>
<dbReference type="AlphaFoldDB" id="A0A8J2UGS5"/>
<name>A0A8J2UGS5_9BACT</name>
<dbReference type="GO" id="GO:1990281">
    <property type="term" value="C:efflux pump complex"/>
    <property type="evidence" value="ECO:0007669"/>
    <property type="project" value="TreeGrafter"/>
</dbReference>
<gene>
    <name evidence="5" type="ORF">GCM10011511_41190</name>
</gene>
<sequence length="383" mass="41727">MHKTLTVVFASSLLLAACGSSSIKKDDSLAGKKAQLSELKAQQEKLSKQIADLEAELGKSDSSTQQKAKLVALTAMTPTSFIHYIDLQGDVEAESYSNIAPKGNGGVVREVYVKQGDHVNKGQLLLKLDDAVQKQQLANAQTQLAYAKDIYNRRKNLWDQKIGAEVDLINAKNQVDQAETQVKIYQEQLDWTNVYADIPGTLNIFTVKVGEFFGGAGLTTQLQILSTDNLKVVVQVPEIYQERIHVGTPVKIAFPGLGNKEIIGTVRIVGKVINTGNRAFEVDIHIAGSNEIRANQVAIVKLEDYTAKNVLTIPINTLQTDEKGKYVMVVANEGGKSVAHKRSITIGQTYADKVEVTGGLETGDQLITDGFQGLYEGQLITTQ</sequence>
<proteinExistence type="inferred from homology"/>
<dbReference type="Gene3D" id="2.40.30.170">
    <property type="match status" value="1"/>
</dbReference>
<evidence type="ECO:0000256" key="2">
    <source>
        <dbReference type="SAM" id="Coils"/>
    </source>
</evidence>
<dbReference type="PANTHER" id="PTHR30469:SF15">
    <property type="entry name" value="HLYD FAMILY OF SECRETION PROTEINS"/>
    <property type="match status" value="1"/>
</dbReference>
<comment type="caution">
    <text evidence="5">The sequence shown here is derived from an EMBL/GenBank/DDBJ whole genome shotgun (WGS) entry which is preliminary data.</text>
</comment>
<feature type="coiled-coil region" evidence="2">
    <location>
        <begin position="29"/>
        <end position="56"/>
    </location>
</feature>
<dbReference type="GO" id="GO:0015562">
    <property type="term" value="F:efflux transmembrane transporter activity"/>
    <property type="evidence" value="ECO:0007669"/>
    <property type="project" value="TreeGrafter"/>
</dbReference>
<dbReference type="Gene3D" id="1.10.287.470">
    <property type="entry name" value="Helix hairpin bin"/>
    <property type="match status" value="1"/>
</dbReference>
<reference evidence="5" key="1">
    <citation type="journal article" date="2014" name="Int. J. Syst. Evol. Microbiol.">
        <title>Complete genome sequence of Corynebacterium casei LMG S-19264T (=DSM 44701T), isolated from a smear-ripened cheese.</title>
        <authorList>
            <consortium name="US DOE Joint Genome Institute (JGI-PGF)"/>
            <person name="Walter F."/>
            <person name="Albersmeier A."/>
            <person name="Kalinowski J."/>
            <person name="Ruckert C."/>
        </authorList>
    </citation>
    <scope>NUCLEOTIDE SEQUENCE</scope>
    <source>
        <strain evidence="5">CGMCC 1.15448</strain>
    </source>
</reference>
<dbReference type="SUPFAM" id="SSF111369">
    <property type="entry name" value="HlyD-like secretion proteins"/>
    <property type="match status" value="1"/>
</dbReference>
<dbReference type="Pfam" id="PF25893">
    <property type="entry name" value="HH_CzcB"/>
    <property type="match status" value="1"/>
</dbReference>
<dbReference type="EMBL" id="BMJC01000004">
    <property type="protein sequence ID" value="GGB13280.1"/>
    <property type="molecule type" value="Genomic_DNA"/>
</dbReference>
<dbReference type="RefSeq" id="WP_188935240.1">
    <property type="nucleotide sequence ID" value="NZ_BMJC01000004.1"/>
</dbReference>
<evidence type="ECO:0000313" key="5">
    <source>
        <dbReference type="EMBL" id="GGB13280.1"/>
    </source>
</evidence>
<reference evidence="5" key="2">
    <citation type="submission" date="2020-09" db="EMBL/GenBank/DDBJ databases">
        <authorList>
            <person name="Sun Q."/>
            <person name="Zhou Y."/>
        </authorList>
    </citation>
    <scope>NUCLEOTIDE SEQUENCE</scope>
    <source>
        <strain evidence="5">CGMCC 1.15448</strain>
    </source>
</reference>
<dbReference type="InterPro" id="IPR058627">
    <property type="entry name" value="MdtA-like_C"/>
</dbReference>
<dbReference type="NCBIfam" id="TIGR01730">
    <property type="entry name" value="RND_mfp"/>
    <property type="match status" value="1"/>
</dbReference>
<accession>A0A8J2UGS5</accession>
<keyword evidence="6" id="KW-1185">Reference proteome</keyword>
<dbReference type="PANTHER" id="PTHR30469">
    <property type="entry name" value="MULTIDRUG RESISTANCE PROTEIN MDTA"/>
    <property type="match status" value="1"/>
</dbReference>
<feature type="domain" description="CzcB-like alpha-helical hairpin" evidence="3">
    <location>
        <begin position="133"/>
        <end position="190"/>
    </location>
</feature>
<dbReference type="InterPro" id="IPR058648">
    <property type="entry name" value="HH_CzcB-like"/>
</dbReference>
<evidence type="ECO:0000256" key="1">
    <source>
        <dbReference type="ARBA" id="ARBA00009477"/>
    </source>
</evidence>